<name>A0A0F3MIX6_9RICK</name>
<sequence>MSISNDKIKELIAPTAKTLGYKIVSINFIVKPAILKIVIDRLDEGKINILDCQAFSKAISVVLDIENIIPNKYYLEVESAGIERSLIDLEDFTKFLGHTIQVKLVNHINENKKYIGIISNIEEQKITLNLQNNSTITINYNNIRTAKIVFTDNMFQQITKNY</sequence>
<comment type="subcellular location">
    <subcellularLocation>
        <location evidence="3">Cytoplasm</location>
    </subcellularLocation>
</comment>
<dbReference type="GO" id="GO:0005829">
    <property type="term" value="C:cytosol"/>
    <property type="evidence" value="ECO:0007669"/>
    <property type="project" value="TreeGrafter"/>
</dbReference>
<evidence type="ECO:0000256" key="2">
    <source>
        <dbReference type="ARBA" id="ARBA00022517"/>
    </source>
</evidence>
<dbReference type="Pfam" id="PF02576">
    <property type="entry name" value="RimP_N"/>
    <property type="match status" value="1"/>
</dbReference>
<evidence type="ECO:0000313" key="6">
    <source>
        <dbReference type="EMBL" id="KJV55718.1"/>
    </source>
</evidence>
<evidence type="ECO:0000313" key="7">
    <source>
        <dbReference type="Proteomes" id="UP000033616"/>
    </source>
</evidence>
<keyword evidence="7" id="KW-1185">Reference proteome</keyword>
<dbReference type="EMBL" id="LANP01000018">
    <property type="protein sequence ID" value="KJV55718.1"/>
    <property type="molecule type" value="Genomic_DNA"/>
</dbReference>
<dbReference type="STRING" id="1359168.OCHUTO_0741"/>
<comment type="similarity">
    <text evidence="3">Belongs to the RimP family.</text>
</comment>
<protein>
    <recommendedName>
        <fullName evidence="3">Ribosome maturation factor RimP</fullName>
    </recommendedName>
</protein>
<dbReference type="InterPro" id="IPR028998">
    <property type="entry name" value="RimP_C"/>
</dbReference>
<dbReference type="PATRIC" id="fig|1359168.3.peg.367"/>
<comment type="caution">
    <text evidence="6">The sequence shown here is derived from an EMBL/GenBank/DDBJ whole genome shotgun (WGS) entry which is preliminary data.</text>
</comment>
<evidence type="ECO:0000259" key="5">
    <source>
        <dbReference type="Pfam" id="PF17384"/>
    </source>
</evidence>
<dbReference type="Proteomes" id="UP000033616">
    <property type="component" value="Unassembled WGS sequence"/>
</dbReference>
<accession>A0A0F3MIX6</accession>
<dbReference type="Gene3D" id="3.30.300.70">
    <property type="entry name" value="RimP-like superfamily, N-terminal"/>
    <property type="match status" value="1"/>
</dbReference>
<organism evidence="6 7">
    <name type="scientific">Orientia chuto str. Dubai</name>
    <dbReference type="NCBI Taxonomy" id="1359168"/>
    <lineage>
        <taxon>Bacteria</taxon>
        <taxon>Pseudomonadati</taxon>
        <taxon>Pseudomonadota</taxon>
        <taxon>Alphaproteobacteria</taxon>
        <taxon>Rickettsiales</taxon>
        <taxon>Rickettsiaceae</taxon>
        <taxon>Rickettsieae</taxon>
        <taxon>Orientia</taxon>
    </lineage>
</organism>
<feature type="domain" description="Ribosome maturation factor RimP C-terminal" evidence="5">
    <location>
        <begin position="89"/>
        <end position="151"/>
    </location>
</feature>
<dbReference type="InterPro" id="IPR035956">
    <property type="entry name" value="RimP_N_sf"/>
</dbReference>
<evidence type="ECO:0000256" key="3">
    <source>
        <dbReference type="HAMAP-Rule" id="MF_01077"/>
    </source>
</evidence>
<dbReference type="Pfam" id="PF17384">
    <property type="entry name" value="DUF150_C"/>
    <property type="match status" value="1"/>
</dbReference>
<dbReference type="InterPro" id="IPR036847">
    <property type="entry name" value="RimP_C_sf"/>
</dbReference>
<dbReference type="PANTHER" id="PTHR33867">
    <property type="entry name" value="RIBOSOME MATURATION FACTOR RIMP"/>
    <property type="match status" value="1"/>
</dbReference>
<gene>
    <name evidence="3" type="primary">rimP</name>
    <name evidence="6" type="ORF">OCHUTO_0741</name>
</gene>
<dbReference type="SUPFAM" id="SSF75420">
    <property type="entry name" value="YhbC-like, N-terminal domain"/>
    <property type="match status" value="1"/>
</dbReference>
<dbReference type="Gene3D" id="2.30.30.180">
    <property type="entry name" value="Ribosome maturation factor RimP, C-terminal domain"/>
    <property type="match status" value="1"/>
</dbReference>
<keyword evidence="2 3" id="KW-0690">Ribosome biogenesis</keyword>
<proteinExistence type="inferred from homology"/>
<dbReference type="InterPro" id="IPR003728">
    <property type="entry name" value="Ribosome_maturation_RimP"/>
</dbReference>
<dbReference type="SUPFAM" id="SSF74942">
    <property type="entry name" value="YhbC-like, C-terminal domain"/>
    <property type="match status" value="1"/>
</dbReference>
<keyword evidence="1 3" id="KW-0963">Cytoplasm</keyword>
<dbReference type="GO" id="GO:0006412">
    <property type="term" value="P:translation"/>
    <property type="evidence" value="ECO:0007669"/>
    <property type="project" value="TreeGrafter"/>
</dbReference>
<dbReference type="PANTHER" id="PTHR33867:SF1">
    <property type="entry name" value="RIBOSOME MATURATION FACTOR RIMP"/>
    <property type="match status" value="1"/>
</dbReference>
<dbReference type="GO" id="GO:0000028">
    <property type="term" value="P:ribosomal small subunit assembly"/>
    <property type="evidence" value="ECO:0007669"/>
    <property type="project" value="TreeGrafter"/>
</dbReference>
<comment type="function">
    <text evidence="3">Required for maturation of 30S ribosomal subunits.</text>
</comment>
<dbReference type="InterPro" id="IPR028989">
    <property type="entry name" value="RimP_N"/>
</dbReference>
<evidence type="ECO:0000259" key="4">
    <source>
        <dbReference type="Pfam" id="PF02576"/>
    </source>
</evidence>
<feature type="domain" description="Ribosome maturation factor RimP N-terminal" evidence="4">
    <location>
        <begin position="11"/>
        <end position="83"/>
    </location>
</feature>
<dbReference type="AlphaFoldDB" id="A0A0F3MIX6"/>
<dbReference type="CDD" id="cd01734">
    <property type="entry name" value="YlxS_C"/>
    <property type="match status" value="1"/>
</dbReference>
<evidence type="ECO:0000256" key="1">
    <source>
        <dbReference type="ARBA" id="ARBA00022490"/>
    </source>
</evidence>
<reference evidence="6 7" key="1">
    <citation type="submission" date="2015-02" db="EMBL/GenBank/DDBJ databases">
        <title>Genome Sequencing of Rickettsiales.</title>
        <authorList>
            <person name="Daugherty S.C."/>
            <person name="Su Q."/>
            <person name="Abolude K."/>
            <person name="Beier-Sexton M."/>
            <person name="Carlyon J.A."/>
            <person name="Carter R."/>
            <person name="Day N.P."/>
            <person name="Dumler S.J."/>
            <person name="Dyachenko V."/>
            <person name="Godinez A."/>
            <person name="Kurtti T.J."/>
            <person name="Lichay M."/>
            <person name="Mullins K.E."/>
            <person name="Ott S."/>
            <person name="Pappas-Brown V."/>
            <person name="Paris D.H."/>
            <person name="Patel P."/>
            <person name="Richards A.L."/>
            <person name="Sadzewicz L."/>
            <person name="Sears K."/>
            <person name="Seidman D."/>
            <person name="Sengamalay N."/>
            <person name="Stenos J."/>
            <person name="Tallon L.J."/>
            <person name="Vincent G."/>
            <person name="Fraser C.M."/>
            <person name="Munderloh U."/>
            <person name="Dunning-Hotopp J.C."/>
        </authorList>
    </citation>
    <scope>NUCLEOTIDE SEQUENCE [LARGE SCALE GENOMIC DNA]</scope>
    <source>
        <strain evidence="6 7">Fuller</strain>
    </source>
</reference>
<dbReference type="HAMAP" id="MF_01077">
    <property type="entry name" value="RimP"/>
    <property type="match status" value="1"/>
</dbReference>